<evidence type="ECO:0000313" key="1">
    <source>
        <dbReference type="EMBL" id="AYC29617.1"/>
    </source>
</evidence>
<protein>
    <recommendedName>
        <fullName evidence="3">Sporulation protein YqfC</fullName>
    </recommendedName>
</protein>
<dbReference type="AlphaFoldDB" id="A0A385YUM0"/>
<name>A0A385YUM0_9BACL</name>
<dbReference type="RefSeq" id="WP_119883356.1">
    <property type="nucleotide sequence ID" value="NZ_CP032418.1"/>
</dbReference>
<keyword evidence="2" id="KW-1185">Reference proteome</keyword>
<evidence type="ECO:0008006" key="3">
    <source>
        <dbReference type="Google" id="ProtNLM"/>
    </source>
</evidence>
<accession>A0A385YUM0</accession>
<evidence type="ECO:0000313" key="2">
    <source>
        <dbReference type="Proteomes" id="UP000265725"/>
    </source>
</evidence>
<gene>
    <name evidence="1" type="ORF">D3873_06850</name>
</gene>
<proteinExistence type="predicted"/>
<dbReference type="EMBL" id="CP032418">
    <property type="protein sequence ID" value="AYC29617.1"/>
    <property type="molecule type" value="Genomic_DNA"/>
</dbReference>
<dbReference type="KEGG" id="paek:D3873_06850"/>
<sequence>MVKNLIRFPSIVHLENFQDISLQGNIQLLDVGSTHCKVLVDDGVISIEAEQVMVSSWKDDTMLIKASQLKKIHMWMEESL</sequence>
<dbReference type="OrthoDB" id="2455172at2"/>
<dbReference type="Proteomes" id="UP000265725">
    <property type="component" value="Chromosome"/>
</dbReference>
<organism evidence="1 2">
    <name type="scientific">Paenisporosarcina cavernae</name>
    <dbReference type="NCBI Taxonomy" id="2320858"/>
    <lineage>
        <taxon>Bacteria</taxon>
        <taxon>Bacillati</taxon>
        <taxon>Bacillota</taxon>
        <taxon>Bacilli</taxon>
        <taxon>Bacillales</taxon>
        <taxon>Caryophanaceae</taxon>
        <taxon>Paenisporosarcina</taxon>
    </lineage>
</organism>
<reference evidence="2" key="1">
    <citation type="submission" date="2018-09" db="EMBL/GenBank/DDBJ databases">
        <authorList>
            <person name="Zhu H."/>
        </authorList>
    </citation>
    <scope>NUCLEOTIDE SEQUENCE [LARGE SCALE GENOMIC DNA]</scope>
    <source>
        <strain evidence="2">K2R23-3</strain>
    </source>
</reference>